<evidence type="ECO:0000313" key="1">
    <source>
        <dbReference type="EMBL" id="OQR85675.1"/>
    </source>
</evidence>
<evidence type="ECO:0000313" key="2">
    <source>
        <dbReference type="Proteomes" id="UP000243579"/>
    </source>
</evidence>
<dbReference type="Proteomes" id="UP000243579">
    <property type="component" value="Unassembled WGS sequence"/>
</dbReference>
<organism evidence="1 2">
    <name type="scientific">Achlya hypogyna</name>
    <name type="common">Oomycete</name>
    <name type="synonym">Protoachlya hypogyna</name>
    <dbReference type="NCBI Taxonomy" id="1202772"/>
    <lineage>
        <taxon>Eukaryota</taxon>
        <taxon>Sar</taxon>
        <taxon>Stramenopiles</taxon>
        <taxon>Oomycota</taxon>
        <taxon>Saprolegniomycetes</taxon>
        <taxon>Saprolegniales</taxon>
        <taxon>Achlyaceae</taxon>
        <taxon>Achlya</taxon>
    </lineage>
</organism>
<accession>A0A1V9YIY0</accession>
<sequence length="463" mass="51610">MVLVPGTGGQNDALQLNCVSSRLMPLGFRAMSDVVWDLKFGDHQPLCEVCCGNMLQLPDVGSPTLEARVCLQRRVESNRIVMLWRSILEDRLHPISPEHLIANRMGWVVILEKNDHECILQTCVTMTTPIMPTSCNCPTMGVITELVLRTAEKNHAKFGAGLAAAVAAKSHISAFLASTTDFAPAQRRPKRGPYQRPKAEIDYLRAKLAVLEDQLHALHAQHALVPAASVWEARAIEQTKLAQRALQENKRLKELVQDQVTVIQTLEKVLTKHPELSTFRPATGLSILGVRDRAADMEALMQYHYERLESEWIRHQLHEAVDATSPMSKMLIEPSDGDAMKLLYVSSETMPLDFRAMGNVLWDHQLGEHPPVCESIIEDRLHPHDPQNLIANRMGWCVAHAKTDHECVLQTVVSLSTPIVASSAQQPAVGTLTELVLKTSRDNQKKFGDGLLQAVASYRRQLN</sequence>
<keyword evidence="2" id="KW-1185">Reference proteome</keyword>
<name>A0A1V9YIY0_ACHHY</name>
<dbReference type="STRING" id="1202772.A0A1V9YIY0"/>
<comment type="caution">
    <text evidence="1">The sequence shown here is derived from an EMBL/GenBank/DDBJ whole genome shotgun (WGS) entry which is preliminary data.</text>
</comment>
<evidence type="ECO:0008006" key="3">
    <source>
        <dbReference type="Google" id="ProtNLM"/>
    </source>
</evidence>
<dbReference type="EMBL" id="JNBR01001630">
    <property type="protein sequence ID" value="OQR85675.1"/>
    <property type="molecule type" value="Genomic_DNA"/>
</dbReference>
<dbReference type="AlphaFoldDB" id="A0A1V9YIY0"/>
<gene>
    <name evidence="1" type="ORF">ACHHYP_11562</name>
</gene>
<reference evidence="1 2" key="1">
    <citation type="journal article" date="2014" name="Genome Biol. Evol.">
        <title>The secreted proteins of Achlya hypogyna and Thraustotheca clavata identify the ancestral oomycete secretome and reveal gene acquisitions by horizontal gene transfer.</title>
        <authorList>
            <person name="Misner I."/>
            <person name="Blouin N."/>
            <person name="Leonard G."/>
            <person name="Richards T.A."/>
            <person name="Lane C.E."/>
        </authorList>
    </citation>
    <scope>NUCLEOTIDE SEQUENCE [LARGE SCALE GENOMIC DNA]</scope>
    <source>
        <strain evidence="1 2">ATCC 48635</strain>
    </source>
</reference>
<protein>
    <recommendedName>
        <fullName evidence="3">START domain-containing protein</fullName>
    </recommendedName>
</protein>
<dbReference type="OrthoDB" id="73695at2759"/>
<proteinExistence type="predicted"/>